<evidence type="ECO:0000256" key="6">
    <source>
        <dbReference type="SAM" id="Phobius"/>
    </source>
</evidence>
<dbReference type="FunFam" id="2.40.10.10:FF:000001">
    <property type="entry name" value="Periplasmic serine protease DegS"/>
    <property type="match status" value="1"/>
</dbReference>
<dbReference type="InterPro" id="IPR051201">
    <property type="entry name" value="Chloro_Bact_Ser_Proteases"/>
</dbReference>
<evidence type="ECO:0000256" key="1">
    <source>
        <dbReference type="ARBA" id="ARBA00010541"/>
    </source>
</evidence>
<dbReference type="InterPro" id="IPR001478">
    <property type="entry name" value="PDZ"/>
</dbReference>
<feature type="region of interest" description="Disordered" evidence="5">
    <location>
        <begin position="1"/>
        <end position="21"/>
    </location>
</feature>
<dbReference type="SUPFAM" id="SSF50156">
    <property type="entry name" value="PDZ domain-like"/>
    <property type="match status" value="1"/>
</dbReference>
<dbReference type="AlphaFoldDB" id="A0A841Q5T9"/>
<protein>
    <submittedName>
        <fullName evidence="8">Serine protease Do</fullName>
        <ecNumber evidence="8">3.4.21.107</ecNumber>
    </submittedName>
</protein>
<name>A0A841Q5T9_9BACI</name>
<sequence>MDDNQIHEQQTTEKPHQKSKKNKNWFSNILAGMVGAALTLTFALAVNDFSPTFNQEDHTTQIQSSLVSTETSNLADVQETSSVSTPITKTVEEASQAIVGVVNIQETNPFFSRNGNSQSKESGTGSGVVFKKTGNTAYIVTNNHVIENANEVEISFHNGEKVEAQIVGTDPLTDLAVLKVRADHVTTVMEFGDSSKLRPGEQVLAIGNPLGLDFSRTVTQGIISGTERTINVSTSAGAWDLDVIQTDAAINPGNSGGALINTQGQVIGINSLKISQNGVEGLGFAIPSNDVVPIINELIEDGEVKRPYIGVSLIDVHDIPSYYRNNIDESLETGTMVAKIDTSSPAVNSGLEVEDVIIAIDETEVKDASDLRKYLYTKVDVGDEVTLKINRNGEILEINIKLTD</sequence>
<dbReference type="InterPro" id="IPR036034">
    <property type="entry name" value="PDZ_sf"/>
</dbReference>
<dbReference type="PRINTS" id="PR00834">
    <property type="entry name" value="PROTEASES2C"/>
</dbReference>
<dbReference type="PANTHER" id="PTHR43343:SF3">
    <property type="entry name" value="PROTEASE DO-LIKE 8, CHLOROPLASTIC"/>
    <property type="match status" value="1"/>
</dbReference>
<evidence type="ECO:0000256" key="3">
    <source>
        <dbReference type="ARBA" id="ARBA00022801"/>
    </source>
</evidence>
<dbReference type="Pfam" id="PF13365">
    <property type="entry name" value="Trypsin_2"/>
    <property type="match status" value="1"/>
</dbReference>
<dbReference type="Pfam" id="PF13180">
    <property type="entry name" value="PDZ_2"/>
    <property type="match status" value="1"/>
</dbReference>
<dbReference type="InterPro" id="IPR043504">
    <property type="entry name" value="Peptidase_S1_PA_chymotrypsin"/>
</dbReference>
<evidence type="ECO:0000259" key="7">
    <source>
        <dbReference type="SMART" id="SM00228"/>
    </source>
</evidence>
<evidence type="ECO:0000313" key="8">
    <source>
        <dbReference type="EMBL" id="MBB6453839.1"/>
    </source>
</evidence>
<keyword evidence="2 8" id="KW-0645">Protease</keyword>
<evidence type="ECO:0000256" key="4">
    <source>
        <dbReference type="ARBA" id="ARBA00022825"/>
    </source>
</evidence>
<evidence type="ECO:0000256" key="2">
    <source>
        <dbReference type="ARBA" id="ARBA00022670"/>
    </source>
</evidence>
<dbReference type="Gene3D" id="2.30.42.10">
    <property type="match status" value="1"/>
</dbReference>
<comment type="similarity">
    <text evidence="1">Belongs to the peptidase S1C family.</text>
</comment>
<dbReference type="SUPFAM" id="SSF50494">
    <property type="entry name" value="Trypsin-like serine proteases"/>
    <property type="match status" value="1"/>
</dbReference>
<dbReference type="PANTHER" id="PTHR43343">
    <property type="entry name" value="PEPTIDASE S12"/>
    <property type="match status" value="1"/>
</dbReference>
<keyword evidence="6" id="KW-0812">Transmembrane</keyword>
<evidence type="ECO:0000313" key="9">
    <source>
        <dbReference type="Proteomes" id="UP000581688"/>
    </source>
</evidence>
<comment type="caution">
    <text evidence="8">The sequence shown here is derived from an EMBL/GenBank/DDBJ whole genome shotgun (WGS) entry which is preliminary data.</text>
</comment>
<dbReference type="RefSeq" id="WP_246200013.1">
    <property type="nucleotide sequence ID" value="NZ_CADDWK010000008.1"/>
</dbReference>
<proteinExistence type="inferred from homology"/>
<dbReference type="EMBL" id="JACHGH010000006">
    <property type="protein sequence ID" value="MBB6453839.1"/>
    <property type="molecule type" value="Genomic_DNA"/>
</dbReference>
<dbReference type="InterPro" id="IPR009003">
    <property type="entry name" value="Peptidase_S1_PA"/>
</dbReference>
<dbReference type="SMART" id="SM00228">
    <property type="entry name" value="PDZ"/>
    <property type="match status" value="1"/>
</dbReference>
<dbReference type="GO" id="GO:0004252">
    <property type="term" value="F:serine-type endopeptidase activity"/>
    <property type="evidence" value="ECO:0007669"/>
    <property type="project" value="InterPro"/>
</dbReference>
<dbReference type="Proteomes" id="UP000581688">
    <property type="component" value="Unassembled WGS sequence"/>
</dbReference>
<dbReference type="InterPro" id="IPR001940">
    <property type="entry name" value="Peptidase_S1C"/>
</dbReference>
<dbReference type="GO" id="GO:0006508">
    <property type="term" value="P:proteolysis"/>
    <property type="evidence" value="ECO:0007669"/>
    <property type="project" value="UniProtKB-KW"/>
</dbReference>
<keyword evidence="3 8" id="KW-0378">Hydrolase</keyword>
<accession>A0A841Q5T9</accession>
<keyword evidence="6" id="KW-1133">Transmembrane helix</keyword>
<keyword evidence="9" id="KW-1185">Reference proteome</keyword>
<feature type="domain" description="PDZ" evidence="7">
    <location>
        <begin position="307"/>
        <end position="393"/>
    </location>
</feature>
<reference evidence="8 9" key="1">
    <citation type="submission" date="2020-08" db="EMBL/GenBank/DDBJ databases">
        <title>Genomic Encyclopedia of Type Strains, Phase IV (KMG-IV): sequencing the most valuable type-strain genomes for metagenomic binning, comparative biology and taxonomic classification.</title>
        <authorList>
            <person name="Goeker M."/>
        </authorList>
    </citation>
    <scope>NUCLEOTIDE SEQUENCE [LARGE SCALE GENOMIC DNA]</scope>
    <source>
        <strain evidence="8 9">DSM 19612</strain>
    </source>
</reference>
<gene>
    <name evidence="8" type="ORF">HNQ94_002290</name>
</gene>
<organism evidence="8 9">
    <name type="scientific">Salirhabdus euzebyi</name>
    <dbReference type="NCBI Taxonomy" id="394506"/>
    <lineage>
        <taxon>Bacteria</taxon>
        <taxon>Bacillati</taxon>
        <taxon>Bacillota</taxon>
        <taxon>Bacilli</taxon>
        <taxon>Bacillales</taxon>
        <taxon>Bacillaceae</taxon>
        <taxon>Salirhabdus</taxon>
    </lineage>
</organism>
<dbReference type="EC" id="3.4.21.107" evidence="8"/>
<evidence type="ECO:0000256" key="5">
    <source>
        <dbReference type="SAM" id="MobiDB-lite"/>
    </source>
</evidence>
<keyword evidence="4" id="KW-0720">Serine protease</keyword>
<keyword evidence="6" id="KW-0472">Membrane</keyword>
<feature type="transmembrane region" description="Helical" evidence="6">
    <location>
        <begin position="25"/>
        <end position="46"/>
    </location>
</feature>
<feature type="compositionally biased region" description="Basic and acidic residues" evidence="5">
    <location>
        <begin position="1"/>
        <end position="16"/>
    </location>
</feature>
<dbReference type="Gene3D" id="2.40.10.10">
    <property type="entry name" value="Trypsin-like serine proteases"/>
    <property type="match status" value="2"/>
</dbReference>